<protein>
    <recommendedName>
        <fullName evidence="2">histidine kinase</fullName>
        <ecNumber evidence="2">2.7.13.3</ecNumber>
    </recommendedName>
</protein>
<evidence type="ECO:0000256" key="5">
    <source>
        <dbReference type="ARBA" id="ARBA00023012"/>
    </source>
</evidence>
<evidence type="ECO:0000313" key="11">
    <source>
        <dbReference type="Proteomes" id="UP001525890"/>
    </source>
</evidence>
<keyword evidence="7" id="KW-0175">Coiled coil</keyword>
<dbReference type="Gene3D" id="1.10.287.130">
    <property type="match status" value="1"/>
</dbReference>
<keyword evidence="11" id="KW-1185">Reference proteome</keyword>
<evidence type="ECO:0000256" key="2">
    <source>
        <dbReference type="ARBA" id="ARBA00012438"/>
    </source>
</evidence>
<dbReference type="PRINTS" id="PR00344">
    <property type="entry name" value="BCTRLSENSOR"/>
</dbReference>
<dbReference type="Gene3D" id="3.30.565.10">
    <property type="entry name" value="Histidine kinase-like ATPase, C-terminal domain"/>
    <property type="match status" value="1"/>
</dbReference>
<evidence type="ECO:0000313" key="10">
    <source>
        <dbReference type="EMBL" id="MCT7969230.1"/>
    </source>
</evidence>
<dbReference type="InterPro" id="IPR005467">
    <property type="entry name" value="His_kinase_dom"/>
</dbReference>
<dbReference type="EC" id="2.7.13.3" evidence="2"/>
<feature type="domain" description="Response regulatory" evidence="9">
    <location>
        <begin position="10"/>
        <end position="126"/>
    </location>
</feature>
<dbReference type="SMART" id="SM00387">
    <property type="entry name" value="HATPase_c"/>
    <property type="match status" value="1"/>
</dbReference>
<evidence type="ECO:0000256" key="6">
    <source>
        <dbReference type="PROSITE-ProRule" id="PRU00169"/>
    </source>
</evidence>
<dbReference type="Gene3D" id="3.40.50.2300">
    <property type="match status" value="1"/>
</dbReference>
<dbReference type="SMART" id="SM00448">
    <property type="entry name" value="REC"/>
    <property type="match status" value="1"/>
</dbReference>
<dbReference type="SUPFAM" id="SSF52172">
    <property type="entry name" value="CheY-like"/>
    <property type="match status" value="1"/>
</dbReference>
<comment type="catalytic activity">
    <reaction evidence="1">
        <text>ATP + protein L-histidine = ADP + protein N-phospho-L-histidine.</text>
        <dbReference type="EC" id="2.7.13.3"/>
    </reaction>
</comment>
<dbReference type="InterPro" id="IPR036097">
    <property type="entry name" value="HisK_dim/P_sf"/>
</dbReference>
<dbReference type="SUPFAM" id="SSF55874">
    <property type="entry name" value="ATPase domain of HSP90 chaperone/DNA topoisomerase II/histidine kinase"/>
    <property type="match status" value="1"/>
</dbReference>
<dbReference type="PROSITE" id="PS50109">
    <property type="entry name" value="HIS_KIN"/>
    <property type="match status" value="1"/>
</dbReference>
<dbReference type="CDD" id="cd00082">
    <property type="entry name" value="HisKA"/>
    <property type="match status" value="1"/>
</dbReference>
<feature type="coiled-coil region" evidence="7">
    <location>
        <begin position="128"/>
        <end position="222"/>
    </location>
</feature>
<dbReference type="Proteomes" id="UP001525890">
    <property type="component" value="Unassembled WGS sequence"/>
</dbReference>
<reference evidence="10 11" key="1">
    <citation type="journal article" date="2022" name="Front. Microbiol.">
        <title>High genomic differentiation and limited gene flow indicate recent cryptic speciation within the genus Laspinema (cyanobacteria).</title>
        <authorList>
            <person name="Stanojkovic A."/>
            <person name="Skoupy S."/>
            <person name="Skaloud P."/>
            <person name="Dvorak P."/>
        </authorList>
    </citation>
    <scope>NUCLEOTIDE SEQUENCE [LARGE SCALE GENOMIC DNA]</scope>
    <source>
        <strain evidence="10 11">D2a</strain>
    </source>
</reference>
<evidence type="ECO:0000259" key="9">
    <source>
        <dbReference type="PROSITE" id="PS50110"/>
    </source>
</evidence>
<dbReference type="PROSITE" id="PS50110">
    <property type="entry name" value="RESPONSE_REGULATORY"/>
    <property type="match status" value="1"/>
</dbReference>
<gene>
    <name evidence="10" type="ORF">NG799_23215</name>
</gene>
<dbReference type="InterPro" id="IPR001789">
    <property type="entry name" value="Sig_transdc_resp-reg_receiver"/>
</dbReference>
<dbReference type="InterPro" id="IPR036890">
    <property type="entry name" value="HATPase_C_sf"/>
</dbReference>
<keyword evidence="4" id="KW-0418">Kinase</keyword>
<dbReference type="PANTHER" id="PTHR43065:SF50">
    <property type="entry name" value="HISTIDINE KINASE"/>
    <property type="match status" value="1"/>
</dbReference>
<evidence type="ECO:0000256" key="4">
    <source>
        <dbReference type="ARBA" id="ARBA00022777"/>
    </source>
</evidence>
<evidence type="ECO:0000256" key="7">
    <source>
        <dbReference type="SAM" id="Coils"/>
    </source>
</evidence>
<dbReference type="InterPro" id="IPR003594">
    <property type="entry name" value="HATPase_dom"/>
</dbReference>
<keyword evidence="4" id="KW-0808">Transferase</keyword>
<keyword evidence="5" id="KW-0902">Two-component regulatory system</keyword>
<dbReference type="Pfam" id="PF02518">
    <property type="entry name" value="HATPase_c"/>
    <property type="match status" value="1"/>
</dbReference>
<feature type="modified residue" description="4-aspartylphosphate" evidence="6">
    <location>
        <position position="59"/>
    </location>
</feature>
<dbReference type="SUPFAM" id="SSF47384">
    <property type="entry name" value="Homodimeric domain of signal transducing histidine kinase"/>
    <property type="match status" value="1"/>
</dbReference>
<dbReference type="PANTHER" id="PTHR43065">
    <property type="entry name" value="SENSOR HISTIDINE KINASE"/>
    <property type="match status" value="1"/>
</dbReference>
<sequence length="499" mass="56660">MSDRSLELGTILIVDDMPTNLGSVVEFLSESGFKIWVARSGKSALKKVEYSQPDLILLDVLMPEMDGFETCEQLKQNPVTQDIPVIFMTALDDTENKVKGFNAGAVDYITKPIQHEEVLARVKTHLSIRHLTQKLEAEIVERDRARAELESLAQELEHRVEQRTQALLETNNRLNQEINERKQAQFALQESENRERQKALQLERSLLQLQQMQSQLIQIEKMSALGQLVAGVAHEINNPVNFIYGNLTYAHNYTQDLIEIVELYQQHYPAPISEIEEAIESTELSFLKEDLPKILDSMQVGADRIREIVLSLRHFSRHEGFQMKSVNLHQGLDSTLMILNNRLKAKPDRPEIEVIREYDSYLPEVECYGGELNQVFMNILANAIDAIDEWNERRTLAEMKAHPTRIVIRTEVTGKNQVTIRISDNGPGMSEAVRGCIFNPFFTTKPPGKGTGIGLSITWQIVVEKHKGNLRCTSSPNQGTIFEVEVPISHQIELLSLSA</sequence>
<dbReference type="InterPro" id="IPR003661">
    <property type="entry name" value="HisK_dim/P_dom"/>
</dbReference>
<dbReference type="RefSeq" id="WP_368008702.1">
    <property type="nucleotide sequence ID" value="NZ_JAMXFF010000045.1"/>
</dbReference>
<dbReference type="EMBL" id="JAMXFF010000045">
    <property type="protein sequence ID" value="MCT7969230.1"/>
    <property type="molecule type" value="Genomic_DNA"/>
</dbReference>
<evidence type="ECO:0000259" key="8">
    <source>
        <dbReference type="PROSITE" id="PS50109"/>
    </source>
</evidence>
<keyword evidence="3 6" id="KW-0597">Phosphoprotein</keyword>
<comment type="caution">
    <text evidence="10">The sequence shown here is derived from an EMBL/GenBank/DDBJ whole genome shotgun (WGS) entry which is preliminary data.</text>
</comment>
<evidence type="ECO:0000256" key="1">
    <source>
        <dbReference type="ARBA" id="ARBA00000085"/>
    </source>
</evidence>
<dbReference type="Pfam" id="PF00072">
    <property type="entry name" value="Response_reg"/>
    <property type="match status" value="1"/>
</dbReference>
<accession>A0ABT2MWU4</accession>
<proteinExistence type="predicted"/>
<dbReference type="InterPro" id="IPR011006">
    <property type="entry name" value="CheY-like_superfamily"/>
</dbReference>
<feature type="domain" description="Histidine kinase" evidence="8">
    <location>
        <begin position="231"/>
        <end position="490"/>
    </location>
</feature>
<dbReference type="CDD" id="cd19920">
    <property type="entry name" value="REC_PA4781-like"/>
    <property type="match status" value="1"/>
</dbReference>
<dbReference type="InterPro" id="IPR004358">
    <property type="entry name" value="Sig_transdc_His_kin-like_C"/>
</dbReference>
<name>A0ABT2MWU4_9CYAN</name>
<organism evidence="10 11">
    <name type="scientific">Laspinema palackyanum D2a</name>
    <dbReference type="NCBI Taxonomy" id="2953684"/>
    <lineage>
        <taxon>Bacteria</taxon>
        <taxon>Bacillati</taxon>
        <taxon>Cyanobacteriota</taxon>
        <taxon>Cyanophyceae</taxon>
        <taxon>Oscillatoriophycideae</taxon>
        <taxon>Oscillatoriales</taxon>
        <taxon>Laspinemataceae</taxon>
        <taxon>Laspinema</taxon>
        <taxon>Laspinema palackyanum</taxon>
    </lineage>
</organism>
<evidence type="ECO:0000256" key="3">
    <source>
        <dbReference type="ARBA" id="ARBA00022553"/>
    </source>
</evidence>